<accession>A0A852X4Z3</accession>
<dbReference type="GO" id="GO:0003677">
    <property type="term" value="F:DNA binding"/>
    <property type="evidence" value="ECO:0007669"/>
    <property type="project" value="InterPro"/>
</dbReference>
<dbReference type="Pfam" id="PF01381">
    <property type="entry name" value="HTH_3"/>
    <property type="match status" value="1"/>
</dbReference>
<evidence type="ECO:0000313" key="3">
    <source>
        <dbReference type="EMBL" id="NYG22584.1"/>
    </source>
</evidence>
<dbReference type="Gene3D" id="1.10.260.40">
    <property type="entry name" value="lambda repressor-like DNA-binding domains"/>
    <property type="match status" value="1"/>
</dbReference>
<feature type="compositionally biased region" description="Polar residues" evidence="1">
    <location>
        <begin position="10"/>
        <end position="19"/>
    </location>
</feature>
<gene>
    <name evidence="3" type="ORF">BJY17_003331</name>
</gene>
<dbReference type="CDD" id="cd00093">
    <property type="entry name" value="HTH_XRE"/>
    <property type="match status" value="1"/>
</dbReference>
<dbReference type="PROSITE" id="PS50943">
    <property type="entry name" value="HTH_CROC1"/>
    <property type="match status" value="1"/>
</dbReference>
<name>A0A852X4Z3_9MICO</name>
<dbReference type="InterPro" id="IPR001387">
    <property type="entry name" value="Cro/C1-type_HTH"/>
</dbReference>
<comment type="caution">
    <text evidence="3">The sequence shown here is derived from an EMBL/GenBank/DDBJ whole genome shotgun (WGS) entry which is preliminary data.</text>
</comment>
<evidence type="ECO:0000313" key="4">
    <source>
        <dbReference type="Proteomes" id="UP000549066"/>
    </source>
</evidence>
<organism evidence="3 4">
    <name type="scientific">Agromyces hippuratus</name>
    <dbReference type="NCBI Taxonomy" id="286438"/>
    <lineage>
        <taxon>Bacteria</taxon>
        <taxon>Bacillati</taxon>
        <taxon>Actinomycetota</taxon>
        <taxon>Actinomycetes</taxon>
        <taxon>Micrococcales</taxon>
        <taxon>Microbacteriaceae</taxon>
        <taxon>Agromyces</taxon>
    </lineage>
</organism>
<dbReference type="SUPFAM" id="SSF47413">
    <property type="entry name" value="lambda repressor-like DNA-binding domains"/>
    <property type="match status" value="1"/>
</dbReference>
<protein>
    <submittedName>
        <fullName evidence="3">Transcriptional regulator with XRE-family HTH domain</fullName>
    </submittedName>
</protein>
<evidence type="ECO:0000256" key="1">
    <source>
        <dbReference type="SAM" id="MobiDB-lite"/>
    </source>
</evidence>
<reference evidence="3 4" key="1">
    <citation type="submission" date="2020-07" db="EMBL/GenBank/DDBJ databases">
        <title>Sequencing the genomes of 1000 actinobacteria strains.</title>
        <authorList>
            <person name="Klenk H.-P."/>
        </authorList>
    </citation>
    <scope>NUCLEOTIDE SEQUENCE [LARGE SCALE GENOMIC DNA]</scope>
    <source>
        <strain evidence="3 4">DSM 8598</strain>
    </source>
</reference>
<keyword evidence="4" id="KW-1185">Reference proteome</keyword>
<evidence type="ECO:0000259" key="2">
    <source>
        <dbReference type="PROSITE" id="PS50943"/>
    </source>
</evidence>
<dbReference type="RefSeq" id="WP_179552373.1">
    <property type="nucleotide sequence ID" value="NZ_JACCFI010000001.1"/>
</dbReference>
<dbReference type="EMBL" id="JACCFI010000001">
    <property type="protein sequence ID" value="NYG22584.1"/>
    <property type="molecule type" value="Genomic_DNA"/>
</dbReference>
<dbReference type="AlphaFoldDB" id="A0A852X4Z3"/>
<sequence>MGKVVEFTRVTGSQTSQQRAPGRGAAKPLWRHALGEVLRGERLEQERILTEVAAAAGVSPQYLSEIERGRKEPSSEVLGSVAEALGLDLVDVVQRVGTLLGARRETERRTAEQRELLRVETSFAFRADAGTLVDLGPEHPLAAAAGANFAPAVSDSYLLAA</sequence>
<proteinExistence type="predicted"/>
<dbReference type="Proteomes" id="UP000549066">
    <property type="component" value="Unassembled WGS sequence"/>
</dbReference>
<feature type="region of interest" description="Disordered" evidence="1">
    <location>
        <begin position="1"/>
        <end position="25"/>
    </location>
</feature>
<dbReference type="SMART" id="SM00530">
    <property type="entry name" value="HTH_XRE"/>
    <property type="match status" value="1"/>
</dbReference>
<dbReference type="InterPro" id="IPR010982">
    <property type="entry name" value="Lambda_DNA-bd_dom_sf"/>
</dbReference>
<feature type="domain" description="HTH cro/C1-type" evidence="2">
    <location>
        <begin position="49"/>
        <end position="92"/>
    </location>
</feature>